<dbReference type="InterPro" id="IPR038194">
    <property type="entry name" value="DUF3861_sf"/>
</dbReference>
<evidence type="ECO:0000313" key="2">
    <source>
        <dbReference type="Proteomes" id="UP000177506"/>
    </source>
</evidence>
<name>A0A1G1SU34_9BACT</name>
<evidence type="ECO:0000313" key="1">
    <source>
        <dbReference type="EMBL" id="OGX82106.1"/>
    </source>
</evidence>
<dbReference type="Pfam" id="PF12977">
    <property type="entry name" value="DUF3861"/>
    <property type="match status" value="1"/>
</dbReference>
<dbReference type="EMBL" id="MDZA01000437">
    <property type="protein sequence ID" value="OGX82106.1"/>
    <property type="molecule type" value="Genomic_DNA"/>
</dbReference>
<dbReference type="Gene3D" id="3.10.20.850">
    <property type="entry name" value="Protein of unknown function DUF3861"/>
    <property type="match status" value="1"/>
</dbReference>
<gene>
    <name evidence="1" type="ORF">BEN49_02855</name>
</gene>
<comment type="caution">
    <text evidence="1">The sequence shown here is derived from an EMBL/GenBank/DDBJ whole genome shotgun (WGS) entry which is preliminary data.</text>
</comment>
<protein>
    <submittedName>
        <fullName evidence="1">Uncharacterized protein</fullName>
    </submittedName>
</protein>
<proteinExistence type="predicted"/>
<accession>A0A1G1SU34</accession>
<dbReference type="AlphaFoldDB" id="A0A1G1SU34"/>
<keyword evidence="2" id="KW-1185">Reference proteome</keyword>
<dbReference type="InterPro" id="IPR024476">
    <property type="entry name" value="DUF3861"/>
</dbReference>
<dbReference type="Proteomes" id="UP000177506">
    <property type="component" value="Unassembled WGS sequence"/>
</dbReference>
<reference evidence="1 2" key="1">
    <citation type="submission" date="2016-08" db="EMBL/GenBank/DDBJ databases">
        <title>Hymenobacter coccineus sp. nov., Hymenobacter lapidarius sp. nov. and Hymenobacter glacialis sp. nov., isolated from Antarctic soil.</title>
        <authorList>
            <person name="Sedlacek I."/>
            <person name="Kralova S."/>
            <person name="Kyrova K."/>
            <person name="Maslanova I."/>
            <person name="Stankova E."/>
            <person name="Vrbovska V."/>
            <person name="Nemec M."/>
            <person name="Bartak M."/>
            <person name="Svec P."/>
            <person name="Busse H.-J."/>
            <person name="Pantucek R."/>
        </authorList>
    </citation>
    <scope>NUCLEOTIDE SEQUENCE [LARGE SCALE GENOMIC DNA]</scope>
    <source>
        <strain evidence="1 2">CCM 8649</strain>
    </source>
</reference>
<organism evidence="1 2">
    <name type="scientific">Hymenobacter coccineus</name>
    <dbReference type="NCBI Taxonomy" id="1908235"/>
    <lineage>
        <taxon>Bacteria</taxon>
        <taxon>Pseudomonadati</taxon>
        <taxon>Bacteroidota</taxon>
        <taxon>Cytophagia</taxon>
        <taxon>Cytophagales</taxon>
        <taxon>Hymenobacteraceae</taxon>
        <taxon>Hymenobacter</taxon>
    </lineage>
</organism>
<sequence length="59" mass="6742">MAIIDRLATKPFCATPQQAAAFGRGLKLFSAVLLDRKNKPVFLRFRPAFPFFMRELKQA</sequence>